<protein>
    <submittedName>
        <fullName evidence="1">Uncharacterized protein</fullName>
    </submittedName>
</protein>
<accession>A0A6C0HKJ8</accession>
<dbReference type="AlphaFoldDB" id="A0A6C0HKJ8"/>
<organism evidence="1">
    <name type="scientific">viral metagenome</name>
    <dbReference type="NCBI Taxonomy" id="1070528"/>
    <lineage>
        <taxon>unclassified sequences</taxon>
        <taxon>metagenomes</taxon>
        <taxon>organismal metagenomes</taxon>
    </lineage>
</organism>
<evidence type="ECO:0000313" key="1">
    <source>
        <dbReference type="EMBL" id="QHT81009.1"/>
    </source>
</evidence>
<name>A0A6C0HKJ8_9ZZZZ</name>
<proteinExistence type="predicted"/>
<reference evidence="1" key="1">
    <citation type="journal article" date="2020" name="Nature">
        <title>Giant virus diversity and host interactions through global metagenomics.</title>
        <authorList>
            <person name="Schulz F."/>
            <person name="Roux S."/>
            <person name="Paez-Espino D."/>
            <person name="Jungbluth S."/>
            <person name="Walsh D.A."/>
            <person name="Denef V.J."/>
            <person name="McMahon K.D."/>
            <person name="Konstantinidis K.T."/>
            <person name="Eloe-Fadrosh E.A."/>
            <person name="Kyrpides N.C."/>
            <person name="Woyke T."/>
        </authorList>
    </citation>
    <scope>NUCLEOTIDE SEQUENCE</scope>
    <source>
        <strain evidence="1">GVMAG-M-3300023184-135</strain>
    </source>
</reference>
<dbReference type="InterPro" id="IPR043930">
    <property type="entry name" value="DUF5754"/>
</dbReference>
<dbReference type="EMBL" id="MN739976">
    <property type="protein sequence ID" value="QHT81009.1"/>
    <property type="molecule type" value="Genomic_DNA"/>
</dbReference>
<sequence length="101" mass="12169">MGKPRLRLKTIKKSHRPDKKWDAVFLRPDGTQKVQPFGQRGYSDFTKHKDATRKQRYIARHKRMHEDWKDPTRAGTLSRFILWNKPSLSASVRSYRRMFRV</sequence>
<dbReference type="Pfam" id="PF19058">
    <property type="entry name" value="DUF5754"/>
    <property type="match status" value="1"/>
</dbReference>